<dbReference type="HOGENOM" id="CLU_824000_0_0_1"/>
<dbReference type="AlphaFoldDB" id="A0A0D0BT95"/>
<evidence type="ECO:0000313" key="3">
    <source>
        <dbReference type="Proteomes" id="UP000053593"/>
    </source>
</evidence>
<feature type="compositionally biased region" description="Basic and acidic residues" evidence="1">
    <location>
        <begin position="132"/>
        <end position="155"/>
    </location>
</feature>
<proteinExistence type="predicted"/>
<feature type="compositionally biased region" description="Polar residues" evidence="1">
    <location>
        <begin position="69"/>
        <end position="81"/>
    </location>
</feature>
<evidence type="ECO:0000313" key="2">
    <source>
        <dbReference type="EMBL" id="KIK58586.1"/>
    </source>
</evidence>
<sequence length="337" mass="37206">MNQMRTISPLPPFKFMAPNDSAARIKLVLDLPPSSPLPGSLGKEQAAQDFSFSNEDESLAIPLLFQQSSQAGPSTSTQTPISPLDSHTHSSSTSRHPPSSPLHFLPTLLAHCKCTGHPRKTPISPTAFQRKRKEDLSRREAVESAKRKEERKKEIHTQQAEIEECRRGKQRDELDRLLHHVSLVMEPLELGGLGVKSLGTAIDALLDTDGGDSQIHANISHTLWSREPEIVAKILEESPESITPIMHTLFAQEGAIVQEMFTRKKGTTVSELLSNFSLNNVASELEKKAPNIWNALTTMSKNSSLKHWNVGHWNPCLKVNNFQAVISLFLIGSGAAK</sequence>
<name>A0A0D0BT95_9AGAR</name>
<dbReference type="OrthoDB" id="4743193at2759"/>
<gene>
    <name evidence="2" type="ORF">GYMLUDRAFT_60621</name>
</gene>
<feature type="region of interest" description="Disordered" evidence="1">
    <location>
        <begin position="69"/>
        <end position="102"/>
    </location>
</feature>
<accession>A0A0D0BT95</accession>
<keyword evidence="3" id="KW-1185">Reference proteome</keyword>
<feature type="region of interest" description="Disordered" evidence="1">
    <location>
        <begin position="119"/>
        <end position="155"/>
    </location>
</feature>
<dbReference type="EMBL" id="KN834784">
    <property type="protein sequence ID" value="KIK58586.1"/>
    <property type="molecule type" value="Genomic_DNA"/>
</dbReference>
<reference evidence="2 3" key="1">
    <citation type="submission" date="2014-04" db="EMBL/GenBank/DDBJ databases">
        <title>Evolutionary Origins and Diversification of the Mycorrhizal Mutualists.</title>
        <authorList>
            <consortium name="DOE Joint Genome Institute"/>
            <consortium name="Mycorrhizal Genomics Consortium"/>
            <person name="Kohler A."/>
            <person name="Kuo A."/>
            <person name="Nagy L.G."/>
            <person name="Floudas D."/>
            <person name="Copeland A."/>
            <person name="Barry K.W."/>
            <person name="Cichocki N."/>
            <person name="Veneault-Fourrey C."/>
            <person name="LaButti K."/>
            <person name="Lindquist E.A."/>
            <person name="Lipzen A."/>
            <person name="Lundell T."/>
            <person name="Morin E."/>
            <person name="Murat C."/>
            <person name="Riley R."/>
            <person name="Ohm R."/>
            <person name="Sun H."/>
            <person name="Tunlid A."/>
            <person name="Henrissat B."/>
            <person name="Grigoriev I.V."/>
            <person name="Hibbett D.S."/>
            <person name="Martin F."/>
        </authorList>
    </citation>
    <scope>NUCLEOTIDE SEQUENCE [LARGE SCALE GENOMIC DNA]</scope>
    <source>
        <strain evidence="2 3">FD-317 M1</strain>
    </source>
</reference>
<protein>
    <submittedName>
        <fullName evidence="2">Uncharacterized protein</fullName>
    </submittedName>
</protein>
<feature type="region of interest" description="Disordered" evidence="1">
    <location>
        <begin position="31"/>
        <end position="53"/>
    </location>
</feature>
<organism evidence="2 3">
    <name type="scientific">Collybiopsis luxurians FD-317 M1</name>
    <dbReference type="NCBI Taxonomy" id="944289"/>
    <lineage>
        <taxon>Eukaryota</taxon>
        <taxon>Fungi</taxon>
        <taxon>Dikarya</taxon>
        <taxon>Basidiomycota</taxon>
        <taxon>Agaricomycotina</taxon>
        <taxon>Agaricomycetes</taxon>
        <taxon>Agaricomycetidae</taxon>
        <taxon>Agaricales</taxon>
        <taxon>Marasmiineae</taxon>
        <taxon>Omphalotaceae</taxon>
        <taxon>Collybiopsis</taxon>
        <taxon>Collybiopsis luxurians</taxon>
    </lineage>
</organism>
<feature type="compositionally biased region" description="Low complexity" evidence="1">
    <location>
        <begin position="82"/>
        <end position="102"/>
    </location>
</feature>
<evidence type="ECO:0000256" key="1">
    <source>
        <dbReference type="SAM" id="MobiDB-lite"/>
    </source>
</evidence>
<dbReference type="Proteomes" id="UP000053593">
    <property type="component" value="Unassembled WGS sequence"/>
</dbReference>